<evidence type="ECO:0000313" key="3">
    <source>
        <dbReference type="EMBL" id="MDR6529457.1"/>
    </source>
</evidence>
<feature type="region of interest" description="Disordered" evidence="1">
    <location>
        <begin position="1"/>
        <end position="26"/>
    </location>
</feature>
<evidence type="ECO:0000313" key="4">
    <source>
        <dbReference type="Proteomes" id="UP001262754"/>
    </source>
</evidence>
<accession>A0ABU1MTE7</accession>
<comment type="caution">
    <text evidence="3">The sequence shown here is derived from an EMBL/GenBank/DDBJ whole genome shotgun (WGS) entry which is preliminary data.</text>
</comment>
<feature type="compositionally biased region" description="Basic and acidic residues" evidence="1">
    <location>
        <begin position="11"/>
        <end position="22"/>
    </location>
</feature>
<dbReference type="Pfam" id="PF07238">
    <property type="entry name" value="PilZ"/>
    <property type="match status" value="1"/>
</dbReference>
<name>A0ABU1MTE7_9CAUL</name>
<keyword evidence="4" id="KW-1185">Reference proteome</keyword>
<gene>
    <name evidence="3" type="ORF">J2800_000172</name>
</gene>
<dbReference type="EMBL" id="JAVDRL010000001">
    <property type="protein sequence ID" value="MDR6529457.1"/>
    <property type="molecule type" value="Genomic_DNA"/>
</dbReference>
<dbReference type="Proteomes" id="UP001262754">
    <property type="component" value="Unassembled WGS sequence"/>
</dbReference>
<proteinExistence type="predicted"/>
<reference evidence="3 4" key="1">
    <citation type="submission" date="2023-07" db="EMBL/GenBank/DDBJ databases">
        <title>Sorghum-associated microbial communities from plants grown in Nebraska, USA.</title>
        <authorList>
            <person name="Schachtman D."/>
        </authorList>
    </citation>
    <scope>NUCLEOTIDE SEQUENCE [LARGE SCALE GENOMIC DNA]</scope>
    <source>
        <strain evidence="3 4">DS2154</strain>
    </source>
</reference>
<organism evidence="3 4">
    <name type="scientific">Caulobacter rhizosphaerae</name>
    <dbReference type="NCBI Taxonomy" id="2010972"/>
    <lineage>
        <taxon>Bacteria</taxon>
        <taxon>Pseudomonadati</taxon>
        <taxon>Pseudomonadota</taxon>
        <taxon>Alphaproteobacteria</taxon>
        <taxon>Caulobacterales</taxon>
        <taxon>Caulobacteraceae</taxon>
        <taxon>Caulobacter</taxon>
    </lineage>
</organism>
<evidence type="ECO:0000259" key="2">
    <source>
        <dbReference type="Pfam" id="PF07238"/>
    </source>
</evidence>
<dbReference type="InterPro" id="IPR009875">
    <property type="entry name" value="PilZ_domain"/>
</dbReference>
<sequence length="117" mass="12823">MMSINDSGSDGADRRSHPRYSDRSPVYVGDGALARRCRLVDVSSGGARIFVGRGADLAPHVILVDPRTGLSHRAAVVWRSEIEAGVRFLEEGVRYRVMTCTGDLGWNTGRESYRQAS</sequence>
<evidence type="ECO:0000256" key="1">
    <source>
        <dbReference type="SAM" id="MobiDB-lite"/>
    </source>
</evidence>
<dbReference type="RefSeq" id="WP_082564447.1">
    <property type="nucleotide sequence ID" value="NZ_BMLD01000005.1"/>
</dbReference>
<dbReference type="SUPFAM" id="SSF141371">
    <property type="entry name" value="PilZ domain-like"/>
    <property type="match status" value="1"/>
</dbReference>
<feature type="domain" description="PilZ" evidence="2">
    <location>
        <begin position="13"/>
        <end position="90"/>
    </location>
</feature>
<protein>
    <recommendedName>
        <fullName evidence="2">PilZ domain-containing protein</fullName>
    </recommendedName>
</protein>